<evidence type="ECO:0000313" key="3">
    <source>
        <dbReference type="Proteomes" id="UP001244552"/>
    </source>
</evidence>
<comment type="caution">
    <text evidence="2">The sequence shown here is derived from an EMBL/GenBank/DDBJ whole genome shotgun (WGS) entry which is preliminary data.</text>
</comment>
<accession>A0ABU0MVB4</accession>
<dbReference type="EMBL" id="JAUSVU010000046">
    <property type="protein sequence ID" value="MDQ0537405.1"/>
    <property type="molecule type" value="Genomic_DNA"/>
</dbReference>
<protein>
    <submittedName>
        <fullName evidence="2">ABC-type methionine transport system permease subunit</fullName>
    </submittedName>
</protein>
<proteinExistence type="predicted"/>
<dbReference type="Proteomes" id="UP001244552">
    <property type="component" value="Unassembled WGS sequence"/>
</dbReference>
<organism evidence="2 3">
    <name type="scientific">Azospirillum picis</name>
    <dbReference type="NCBI Taxonomy" id="488438"/>
    <lineage>
        <taxon>Bacteria</taxon>
        <taxon>Pseudomonadati</taxon>
        <taxon>Pseudomonadota</taxon>
        <taxon>Alphaproteobacteria</taxon>
        <taxon>Rhodospirillales</taxon>
        <taxon>Azospirillaceae</taxon>
        <taxon>Azospirillum</taxon>
    </lineage>
</organism>
<feature type="transmembrane region" description="Helical" evidence="1">
    <location>
        <begin position="6"/>
        <end position="24"/>
    </location>
</feature>
<gene>
    <name evidence="2" type="ORF">QO018_006309</name>
</gene>
<name>A0ABU0MVB4_9PROT</name>
<reference evidence="2 3" key="1">
    <citation type="submission" date="2023-07" db="EMBL/GenBank/DDBJ databases">
        <title>Genomic Encyclopedia of Type Strains, Phase IV (KMG-IV): sequencing the most valuable type-strain genomes for metagenomic binning, comparative biology and taxonomic classification.</title>
        <authorList>
            <person name="Goeker M."/>
        </authorList>
    </citation>
    <scope>NUCLEOTIDE SEQUENCE [LARGE SCALE GENOMIC DNA]</scope>
    <source>
        <strain evidence="2 3">DSM 19922</strain>
    </source>
</reference>
<evidence type="ECO:0000256" key="1">
    <source>
        <dbReference type="SAM" id="Phobius"/>
    </source>
</evidence>
<keyword evidence="1" id="KW-0812">Transmembrane</keyword>
<keyword evidence="1" id="KW-1133">Transmembrane helix</keyword>
<evidence type="ECO:0000313" key="2">
    <source>
        <dbReference type="EMBL" id="MDQ0537405.1"/>
    </source>
</evidence>
<sequence length="31" mass="3639">MLFEVIVILIVLVASVQFGGEWLSRRVDHRR</sequence>
<keyword evidence="1" id="KW-0472">Membrane</keyword>
<keyword evidence="3" id="KW-1185">Reference proteome</keyword>